<proteinExistence type="predicted"/>
<feature type="chain" id="PRO_5040782187" evidence="1">
    <location>
        <begin position="21"/>
        <end position="66"/>
    </location>
</feature>
<evidence type="ECO:0000256" key="1">
    <source>
        <dbReference type="SAM" id="SignalP"/>
    </source>
</evidence>
<feature type="signal peptide" evidence="1">
    <location>
        <begin position="1"/>
        <end position="20"/>
    </location>
</feature>
<evidence type="ECO:0000313" key="3">
    <source>
        <dbReference type="Proteomes" id="UP000269945"/>
    </source>
</evidence>
<keyword evidence="1" id="KW-0732">Signal</keyword>
<comment type="caution">
    <text evidence="2">The sequence shown here is derived from an EMBL/GenBank/DDBJ whole genome shotgun (WGS) entry which is preliminary data.</text>
</comment>
<sequence>WRRLLLILLLSFGHRDCCNGCSGIWRAVRKGHAGILFPLPNPRLAAHCAIEWIGSRARRPERAVAP</sequence>
<feature type="non-terminal residue" evidence="2">
    <location>
        <position position="66"/>
    </location>
</feature>
<keyword evidence="3" id="KW-1185">Reference proteome</keyword>
<organism evidence="2 3">
    <name type="scientific">Gulo gulo</name>
    <name type="common">Wolverine</name>
    <name type="synonym">Gluton</name>
    <dbReference type="NCBI Taxonomy" id="48420"/>
    <lineage>
        <taxon>Eukaryota</taxon>
        <taxon>Metazoa</taxon>
        <taxon>Chordata</taxon>
        <taxon>Craniata</taxon>
        <taxon>Vertebrata</taxon>
        <taxon>Euteleostomi</taxon>
        <taxon>Mammalia</taxon>
        <taxon>Eutheria</taxon>
        <taxon>Laurasiatheria</taxon>
        <taxon>Carnivora</taxon>
        <taxon>Caniformia</taxon>
        <taxon>Musteloidea</taxon>
        <taxon>Mustelidae</taxon>
        <taxon>Guloninae</taxon>
        <taxon>Gulo</taxon>
    </lineage>
</organism>
<accession>A0A9X9Q1Y4</accession>
<dbReference type="Proteomes" id="UP000269945">
    <property type="component" value="Unassembled WGS sequence"/>
</dbReference>
<dbReference type="AlphaFoldDB" id="A0A9X9Q1Y4"/>
<protein>
    <submittedName>
        <fullName evidence="2">Uncharacterized protein</fullName>
    </submittedName>
</protein>
<evidence type="ECO:0000313" key="2">
    <source>
        <dbReference type="EMBL" id="VCW97347.1"/>
    </source>
</evidence>
<name>A0A9X9Q1Y4_GULGU</name>
<gene>
    <name evidence="2" type="ORF">BN2614_LOCUS5</name>
</gene>
<dbReference type="EMBL" id="CYRY02021458">
    <property type="protein sequence ID" value="VCW97347.1"/>
    <property type="molecule type" value="Genomic_DNA"/>
</dbReference>
<reference evidence="2 3" key="1">
    <citation type="submission" date="2018-10" db="EMBL/GenBank/DDBJ databases">
        <authorList>
            <person name="Ekblom R."/>
            <person name="Jareborg N."/>
        </authorList>
    </citation>
    <scope>NUCLEOTIDE SEQUENCE [LARGE SCALE GENOMIC DNA]</scope>
    <source>
        <tissue evidence="2">Muscle</tissue>
    </source>
</reference>